<reference evidence="2" key="1">
    <citation type="journal article" date="2014" name="Science">
        <title>Ancient hybridizations among the ancestral genomes of bread wheat.</title>
        <authorList>
            <consortium name="International Wheat Genome Sequencing Consortium,"/>
            <person name="Marcussen T."/>
            <person name="Sandve S.R."/>
            <person name="Heier L."/>
            <person name="Spannagl M."/>
            <person name="Pfeifer M."/>
            <person name="Jakobsen K.S."/>
            <person name="Wulff B.B."/>
            <person name="Steuernagel B."/>
            <person name="Mayer K.F."/>
            <person name="Olsen O.A."/>
        </authorList>
    </citation>
    <scope>NUCLEOTIDE SEQUENCE [LARGE SCALE GENOMIC DNA]</scope>
    <source>
        <strain evidence="2">cv. AL8/78</strain>
    </source>
</reference>
<keyword evidence="2" id="KW-1185">Reference proteome</keyword>
<reference evidence="1" key="5">
    <citation type="journal article" date="2021" name="G3 (Bethesda)">
        <title>Aegilops tauschii genome assembly Aet v5.0 features greater sequence contiguity and improved annotation.</title>
        <authorList>
            <person name="Wang L."/>
            <person name="Zhu T."/>
            <person name="Rodriguez J.C."/>
            <person name="Deal K.R."/>
            <person name="Dubcovsky J."/>
            <person name="McGuire P.E."/>
            <person name="Lux T."/>
            <person name="Spannagl M."/>
            <person name="Mayer K.F.X."/>
            <person name="Baldrich P."/>
            <person name="Meyers B.C."/>
            <person name="Huo N."/>
            <person name="Gu Y.Q."/>
            <person name="Zhou H."/>
            <person name="Devos K.M."/>
            <person name="Bennetzen J.L."/>
            <person name="Unver T."/>
            <person name="Budak H."/>
            <person name="Gulick P.J."/>
            <person name="Galiba G."/>
            <person name="Kalapos B."/>
            <person name="Nelson D.R."/>
            <person name="Li P."/>
            <person name="You F.M."/>
            <person name="Luo M.C."/>
            <person name="Dvorak J."/>
        </authorList>
    </citation>
    <scope>NUCLEOTIDE SEQUENCE [LARGE SCALE GENOMIC DNA]</scope>
    <source>
        <strain evidence="1">cv. AL8/78</strain>
    </source>
</reference>
<reference evidence="1" key="3">
    <citation type="journal article" date="2017" name="Nature">
        <title>Genome sequence of the progenitor of the wheat D genome Aegilops tauschii.</title>
        <authorList>
            <person name="Luo M.C."/>
            <person name="Gu Y.Q."/>
            <person name="Puiu D."/>
            <person name="Wang H."/>
            <person name="Twardziok S.O."/>
            <person name="Deal K.R."/>
            <person name="Huo N."/>
            <person name="Zhu T."/>
            <person name="Wang L."/>
            <person name="Wang Y."/>
            <person name="McGuire P.E."/>
            <person name="Liu S."/>
            <person name="Long H."/>
            <person name="Ramasamy R.K."/>
            <person name="Rodriguez J.C."/>
            <person name="Van S.L."/>
            <person name="Yuan L."/>
            <person name="Wang Z."/>
            <person name="Xia Z."/>
            <person name="Xiao L."/>
            <person name="Anderson O.D."/>
            <person name="Ouyang S."/>
            <person name="Liang Y."/>
            <person name="Zimin A.V."/>
            <person name="Pertea G."/>
            <person name="Qi P."/>
            <person name="Bennetzen J.L."/>
            <person name="Dai X."/>
            <person name="Dawson M.W."/>
            <person name="Muller H.G."/>
            <person name="Kugler K."/>
            <person name="Rivarola-Duarte L."/>
            <person name="Spannagl M."/>
            <person name="Mayer K.F.X."/>
            <person name="Lu F.H."/>
            <person name="Bevan M.W."/>
            <person name="Leroy P."/>
            <person name="Li P."/>
            <person name="You F.M."/>
            <person name="Sun Q."/>
            <person name="Liu Z."/>
            <person name="Lyons E."/>
            <person name="Wicker T."/>
            <person name="Salzberg S.L."/>
            <person name="Devos K.M."/>
            <person name="Dvorak J."/>
        </authorList>
    </citation>
    <scope>NUCLEOTIDE SEQUENCE [LARGE SCALE GENOMIC DNA]</scope>
    <source>
        <strain evidence="1">cv. AL8/78</strain>
    </source>
</reference>
<evidence type="ECO:0000313" key="2">
    <source>
        <dbReference type="Proteomes" id="UP000015105"/>
    </source>
</evidence>
<reference evidence="2" key="2">
    <citation type="journal article" date="2017" name="Nat. Plants">
        <title>The Aegilops tauschii genome reveals multiple impacts of transposons.</title>
        <authorList>
            <person name="Zhao G."/>
            <person name="Zou C."/>
            <person name="Li K."/>
            <person name="Wang K."/>
            <person name="Li T."/>
            <person name="Gao L."/>
            <person name="Zhang X."/>
            <person name="Wang H."/>
            <person name="Yang Z."/>
            <person name="Liu X."/>
            <person name="Jiang W."/>
            <person name="Mao L."/>
            <person name="Kong X."/>
            <person name="Jiao Y."/>
            <person name="Jia J."/>
        </authorList>
    </citation>
    <scope>NUCLEOTIDE SEQUENCE [LARGE SCALE GENOMIC DNA]</scope>
    <source>
        <strain evidence="2">cv. AL8/78</strain>
    </source>
</reference>
<evidence type="ECO:0000313" key="1">
    <source>
        <dbReference type="EnsemblPlants" id="AET7Gv20678000.10"/>
    </source>
</evidence>
<sequence>AVHKARVFSLKRVRHRRIGSILYCANSSKVCVPIAEIDSFKGVYSCKCTFW</sequence>
<proteinExistence type="predicted"/>
<dbReference type="EnsemblPlants" id="AET7Gv20678000.10">
    <property type="protein sequence ID" value="AET7Gv20678000.10"/>
    <property type="gene ID" value="AET7Gv20678000"/>
</dbReference>
<dbReference type="Gramene" id="AET7Gv20678000.10">
    <property type="protein sequence ID" value="AET7Gv20678000.10"/>
    <property type="gene ID" value="AET7Gv20678000"/>
</dbReference>
<organism evidence="1 2">
    <name type="scientific">Aegilops tauschii subsp. strangulata</name>
    <name type="common">Goatgrass</name>
    <dbReference type="NCBI Taxonomy" id="200361"/>
    <lineage>
        <taxon>Eukaryota</taxon>
        <taxon>Viridiplantae</taxon>
        <taxon>Streptophyta</taxon>
        <taxon>Embryophyta</taxon>
        <taxon>Tracheophyta</taxon>
        <taxon>Spermatophyta</taxon>
        <taxon>Magnoliopsida</taxon>
        <taxon>Liliopsida</taxon>
        <taxon>Poales</taxon>
        <taxon>Poaceae</taxon>
        <taxon>BOP clade</taxon>
        <taxon>Pooideae</taxon>
        <taxon>Triticodae</taxon>
        <taxon>Triticeae</taxon>
        <taxon>Triticinae</taxon>
        <taxon>Aegilops</taxon>
    </lineage>
</organism>
<dbReference type="Proteomes" id="UP000015105">
    <property type="component" value="Chromosome 7D"/>
</dbReference>
<dbReference type="AlphaFoldDB" id="A0A453RRV6"/>
<reference evidence="1" key="4">
    <citation type="submission" date="2019-03" db="UniProtKB">
        <authorList>
            <consortium name="EnsemblPlants"/>
        </authorList>
    </citation>
    <scope>IDENTIFICATION</scope>
</reference>
<name>A0A453RRV6_AEGTS</name>
<accession>A0A453RRV6</accession>
<protein>
    <submittedName>
        <fullName evidence="1">Uncharacterized protein</fullName>
    </submittedName>
</protein>